<feature type="transmembrane region" description="Helical" evidence="1">
    <location>
        <begin position="23"/>
        <end position="45"/>
    </location>
</feature>
<sequence>MRRIWHNKSNEVNTMKTIRLKKYLYIILGTLTLLIGTIGIFLPILPTTPLLLLTAFFYLRSSKKLYQWLIHHRVFGAYIYSYVKFKAVPLKTKISALSILWVSILFSMSLIDNIWLRLMLAVIAAIVTVYILSLTTLPKEKISEIKQLQAAFRN</sequence>
<keyword evidence="5" id="KW-1185">Reference proteome</keyword>
<dbReference type="GO" id="GO:0005886">
    <property type="term" value="C:plasma membrane"/>
    <property type="evidence" value="ECO:0007669"/>
    <property type="project" value="TreeGrafter"/>
</dbReference>
<name>A0A1H7TX55_9LACT</name>
<reference evidence="3 4" key="1">
    <citation type="submission" date="2016-10" db="EMBL/GenBank/DDBJ databases">
        <authorList>
            <person name="de Groot N.N."/>
        </authorList>
    </citation>
    <scope>NUCLEOTIDE SEQUENCE [LARGE SCALE GENOMIC DNA]</scope>
    <source>
        <strain evidence="3 4">DSM 19182</strain>
    </source>
</reference>
<dbReference type="AlphaFoldDB" id="A0A1H7TX55"/>
<dbReference type="Proteomes" id="UP000198548">
    <property type="component" value="Unassembled WGS sequence"/>
</dbReference>
<dbReference type="PANTHER" id="PTHR35813">
    <property type="entry name" value="INNER MEMBRANE PROTEIN YBAN"/>
    <property type="match status" value="1"/>
</dbReference>
<dbReference type="EMBL" id="BJUX01000004">
    <property type="protein sequence ID" value="GEK88583.1"/>
    <property type="molecule type" value="Genomic_DNA"/>
</dbReference>
<keyword evidence="1" id="KW-0812">Transmembrane</keyword>
<protein>
    <recommendedName>
        <fullName evidence="6">DUF454 domain-containing protein</fullName>
    </recommendedName>
</protein>
<organism evidence="3 4">
    <name type="scientific">Alkalibacterium putridalgicola</name>
    <dbReference type="NCBI Taxonomy" id="426703"/>
    <lineage>
        <taxon>Bacteria</taxon>
        <taxon>Bacillati</taxon>
        <taxon>Bacillota</taxon>
        <taxon>Bacilli</taxon>
        <taxon>Lactobacillales</taxon>
        <taxon>Carnobacteriaceae</taxon>
        <taxon>Alkalibacterium</taxon>
    </lineage>
</organism>
<feature type="transmembrane region" description="Helical" evidence="1">
    <location>
        <begin position="65"/>
        <end position="82"/>
    </location>
</feature>
<feature type="transmembrane region" description="Helical" evidence="1">
    <location>
        <begin position="94"/>
        <end position="111"/>
    </location>
</feature>
<dbReference type="Proteomes" id="UP000321425">
    <property type="component" value="Unassembled WGS sequence"/>
</dbReference>
<dbReference type="Pfam" id="PF04304">
    <property type="entry name" value="DUF454"/>
    <property type="match status" value="1"/>
</dbReference>
<dbReference type="RefSeq" id="WP_218142341.1">
    <property type="nucleotide sequence ID" value="NZ_BJUX01000004.1"/>
</dbReference>
<evidence type="ECO:0000313" key="3">
    <source>
        <dbReference type="EMBL" id="SEL89079.1"/>
    </source>
</evidence>
<gene>
    <name evidence="2" type="ORF">APU01nite_06220</name>
    <name evidence="3" type="ORF">SAMN04488100_11451</name>
</gene>
<evidence type="ECO:0000256" key="1">
    <source>
        <dbReference type="SAM" id="Phobius"/>
    </source>
</evidence>
<evidence type="ECO:0000313" key="5">
    <source>
        <dbReference type="Proteomes" id="UP000321425"/>
    </source>
</evidence>
<proteinExistence type="predicted"/>
<evidence type="ECO:0000313" key="4">
    <source>
        <dbReference type="Proteomes" id="UP000198548"/>
    </source>
</evidence>
<dbReference type="STRING" id="426703.SAMN04488100_11451"/>
<keyword evidence="1" id="KW-1133">Transmembrane helix</keyword>
<evidence type="ECO:0000313" key="2">
    <source>
        <dbReference type="EMBL" id="GEK88583.1"/>
    </source>
</evidence>
<accession>A0A1H7TX55</accession>
<dbReference type="PANTHER" id="PTHR35813:SF1">
    <property type="entry name" value="INNER MEMBRANE PROTEIN YBAN"/>
    <property type="match status" value="1"/>
</dbReference>
<reference evidence="2 5" key="2">
    <citation type="submission" date="2019-07" db="EMBL/GenBank/DDBJ databases">
        <title>Whole genome shotgun sequence of Alkalibacterium putridalgicola NBRC 103243.</title>
        <authorList>
            <person name="Hosoyama A."/>
            <person name="Uohara A."/>
            <person name="Ohji S."/>
            <person name="Ichikawa N."/>
        </authorList>
    </citation>
    <scope>NUCLEOTIDE SEQUENCE [LARGE SCALE GENOMIC DNA]</scope>
    <source>
        <strain evidence="2 5">NBRC 103243</strain>
    </source>
</reference>
<dbReference type="InterPro" id="IPR007401">
    <property type="entry name" value="DUF454"/>
</dbReference>
<keyword evidence="1" id="KW-0472">Membrane</keyword>
<evidence type="ECO:0008006" key="6">
    <source>
        <dbReference type="Google" id="ProtNLM"/>
    </source>
</evidence>
<feature type="transmembrane region" description="Helical" evidence="1">
    <location>
        <begin position="117"/>
        <end position="137"/>
    </location>
</feature>
<dbReference type="EMBL" id="FOBL01000014">
    <property type="protein sequence ID" value="SEL89079.1"/>
    <property type="molecule type" value="Genomic_DNA"/>
</dbReference>